<dbReference type="STRING" id="262209.AWH69_06160"/>
<protein>
    <recommendedName>
        <fullName evidence="5">SurA N-terminal domain-containing protein</fullName>
    </recommendedName>
</protein>
<dbReference type="PROSITE" id="PS51257">
    <property type="entry name" value="PROKAR_LIPOPROTEIN"/>
    <property type="match status" value="1"/>
</dbReference>
<evidence type="ECO:0000256" key="1">
    <source>
        <dbReference type="SAM" id="MobiDB-lite"/>
    </source>
</evidence>
<comment type="caution">
    <text evidence="3">The sequence shown here is derived from an EMBL/GenBank/DDBJ whole genome shotgun (WGS) entry which is preliminary data.</text>
</comment>
<feature type="compositionally biased region" description="Low complexity" evidence="1">
    <location>
        <begin position="174"/>
        <end position="193"/>
    </location>
</feature>
<dbReference type="EMBL" id="LQZG01000002">
    <property type="protein sequence ID" value="OAB87639.1"/>
    <property type="molecule type" value="Genomic_DNA"/>
</dbReference>
<evidence type="ECO:0008006" key="5">
    <source>
        <dbReference type="Google" id="ProtNLM"/>
    </source>
</evidence>
<dbReference type="RefSeq" id="WP_068273194.1">
    <property type="nucleotide sequence ID" value="NZ_LQZG01000002.1"/>
</dbReference>
<proteinExistence type="predicted"/>
<feature type="compositionally biased region" description="Polar residues" evidence="1">
    <location>
        <begin position="160"/>
        <end position="169"/>
    </location>
</feature>
<keyword evidence="2" id="KW-0732">Signal</keyword>
<reference evidence="3 4" key="1">
    <citation type="submission" date="2016-01" db="EMBL/GenBank/DDBJ databases">
        <title>Janibacter melonis strain CD11_4 genome sequencing and assembly.</title>
        <authorList>
            <person name="Nair G.R."/>
            <person name="Kaur G."/>
            <person name="Chander A.M."/>
            <person name="Mayilraj S."/>
        </authorList>
    </citation>
    <scope>NUCLEOTIDE SEQUENCE [LARGE SCALE GENOMIC DNA]</scope>
    <source>
        <strain evidence="3 4">CD11-4</strain>
    </source>
</reference>
<evidence type="ECO:0000256" key="2">
    <source>
        <dbReference type="SAM" id="SignalP"/>
    </source>
</evidence>
<evidence type="ECO:0000313" key="3">
    <source>
        <dbReference type="EMBL" id="OAB87639.1"/>
    </source>
</evidence>
<dbReference type="AlphaFoldDB" id="A0A176QCY9"/>
<feature type="signal peptide" evidence="2">
    <location>
        <begin position="1"/>
        <end position="23"/>
    </location>
</feature>
<dbReference type="Proteomes" id="UP000076976">
    <property type="component" value="Unassembled WGS sequence"/>
</dbReference>
<sequence length="201" mass="21312">MTRRPRLALAPLALALAVGLAGCGSEQVEEVGQTWPSEAAATVGDHTVTVGDVQEATKGTNAFIREQGGQQQLTTRDVLSTLMFAPQIIEAAQGAQAQVPTKATVERVLRDLGIEPSAGTVEFIRAQSVREQLTPEQSQQVAELLGDADVRVNPRYGTFSADQGLTQGSPDWLEPLPEQDAQQQQAPQQQAPGAPEPTPAP</sequence>
<feature type="chain" id="PRO_5038771239" description="SurA N-terminal domain-containing protein" evidence="2">
    <location>
        <begin position="24"/>
        <end position="201"/>
    </location>
</feature>
<keyword evidence="4" id="KW-1185">Reference proteome</keyword>
<organism evidence="3 4">
    <name type="scientific">Janibacter melonis</name>
    <dbReference type="NCBI Taxonomy" id="262209"/>
    <lineage>
        <taxon>Bacteria</taxon>
        <taxon>Bacillati</taxon>
        <taxon>Actinomycetota</taxon>
        <taxon>Actinomycetes</taxon>
        <taxon>Micrococcales</taxon>
        <taxon>Intrasporangiaceae</taxon>
        <taxon>Janibacter</taxon>
    </lineage>
</organism>
<accession>A0A176QCY9</accession>
<name>A0A176QCY9_9MICO</name>
<evidence type="ECO:0000313" key="4">
    <source>
        <dbReference type="Proteomes" id="UP000076976"/>
    </source>
</evidence>
<feature type="region of interest" description="Disordered" evidence="1">
    <location>
        <begin position="154"/>
        <end position="201"/>
    </location>
</feature>
<gene>
    <name evidence="3" type="ORF">AWH69_06160</name>
</gene>